<feature type="compositionally biased region" description="Low complexity" evidence="1">
    <location>
        <begin position="19"/>
        <end position="29"/>
    </location>
</feature>
<reference evidence="2 3" key="1">
    <citation type="submission" date="2024-05" db="EMBL/GenBank/DDBJ databases">
        <title>Genome sequencing and assembly of Indian major carp, Cirrhinus mrigala (Hamilton, 1822).</title>
        <authorList>
            <person name="Mohindra V."/>
            <person name="Chowdhury L.M."/>
            <person name="Lal K."/>
            <person name="Jena J.K."/>
        </authorList>
    </citation>
    <scope>NUCLEOTIDE SEQUENCE [LARGE SCALE GENOMIC DNA]</scope>
    <source>
        <strain evidence="2">CM1030</strain>
        <tissue evidence="2">Blood</tissue>
    </source>
</reference>
<name>A0ABD0NHN1_CIRMR</name>
<dbReference type="EMBL" id="JAMKFB020000022">
    <property type="protein sequence ID" value="KAL0161494.1"/>
    <property type="molecule type" value="Genomic_DNA"/>
</dbReference>
<dbReference type="AlphaFoldDB" id="A0ABD0NHN1"/>
<feature type="non-terminal residue" evidence="2">
    <location>
        <position position="141"/>
    </location>
</feature>
<evidence type="ECO:0000313" key="2">
    <source>
        <dbReference type="EMBL" id="KAL0161494.1"/>
    </source>
</evidence>
<evidence type="ECO:0000256" key="1">
    <source>
        <dbReference type="SAM" id="MobiDB-lite"/>
    </source>
</evidence>
<organism evidence="2 3">
    <name type="scientific">Cirrhinus mrigala</name>
    <name type="common">Mrigala</name>
    <dbReference type="NCBI Taxonomy" id="683832"/>
    <lineage>
        <taxon>Eukaryota</taxon>
        <taxon>Metazoa</taxon>
        <taxon>Chordata</taxon>
        <taxon>Craniata</taxon>
        <taxon>Vertebrata</taxon>
        <taxon>Euteleostomi</taxon>
        <taxon>Actinopterygii</taxon>
        <taxon>Neopterygii</taxon>
        <taxon>Teleostei</taxon>
        <taxon>Ostariophysi</taxon>
        <taxon>Cypriniformes</taxon>
        <taxon>Cyprinidae</taxon>
        <taxon>Labeoninae</taxon>
        <taxon>Labeonini</taxon>
        <taxon>Cirrhinus</taxon>
    </lineage>
</organism>
<feature type="region of interest" description="Disordered" evidence="1">
    <location>
        <begin position="1"/>
        <end position="29"/>
    </location>
</feature>
<comment type="caution">
    <text evidence="2">The sequence shown here is derived from an EMBL/GenBank/DDBJ whole genome shotgun (WGS) entry which is preliminary data.</text>
</comment>
<feature type="compositionally biased region" description="Basic and acidic residues" evidence="1">
    <location>
        <begin position="49"/>
        <end position="62"/>
    </location>
</feature>
<feature type="non-terminal residue" evidence="2">
    <location>
        <position position="1"/>
    </location>
</feature>
<keyword evidence="3" id="KW-1185">Reference proteome</keyword>
<proteinExistence type="predicted"/>
<sequence>HEHAEMAFVDGTRCRGKAPVHPTSSPVSPSVLLRSNGLVVRKAPSPEPSRLDDWFLGSRRDSNQPCPGPVPFRRSMKNSPRRRKRLIVPVHVRVLPSSLPSKMGQPGGTRTFPRWSVQLRCIYARKMPPPRGTGHVSHPKP</sequence>
<feature type="compositionally biased region" description="Basic residues" evidence="1">
    <location>
        <begin position="74"/>
        <end position="84"/>
    </location>
</feature>
<dbReference type="Proteomes" id="UP001529510">
    <property type="component" value="Unassembled WGS sequence"/>
</dbReference>
<accession>A0ABD0NHN1</accession>
<evidence type="ECO:0000313" key="3">
    <source>
        <dbReference type="Proteomes" id="UP001529510"/>
    </source>
</evidence>
<feature type="region of interest" description="Disordered" evidence="1">
    <location>
        <begin position="43"/>
        <end position="84"/>
    </location>
</feature>
<protein>
    <submittedName>
        <fullName evidence="2">Uncharacterized protein</fullName>
    </submittedName>
</protein>
<gene>
    <name evidence="2" type="ORF">M9458_045219</name>
</gene>